<evidence type="ECO:0000313" key="2">
    <source>
        <dbReference type="Proteomes" id="UP000325395"/>
    </source>
</evidence>
<dbReference type="Proteomes" id="UP000325395">
    <property type="component" value="Unassembled WGS sequence"/>
</dbReference>
<organism evidence="1 2">
    <name type="scientific">Aspergillus pseudocaelatus</name>
    <dbReference type="NCBI Taxonomy" id="1825620"/>
    <lineage>
        <taxon>Eukaryota</taxon>
        <taxon>Fungi</taxon>
        <taxon>Dikarya</taxon>
        <taxon>Ascomycota</taxon>
        <taxon>Pezizomycotina</taxon>
        <taxon>Eurotiomycetes</taxon>
        <taxon>Eurotiomycetidae</taxon>
        <taxon>Eurotiales</taxon>
        <taxon>Aspergillaceae</taxon>
        <taxon>Aspergillus</taxon>
        <taxon>Aspergillus subgen. Circumdati</taxon>
    </lineage>
</organism>
<evidence type="ECO:0000313" key="1">
    <source>
        <dbReference type="EMBL" id="KAE8411676.1"/>
    </source>
</evidence>
<keyword evidence="2" id="KW-1185">Reference proteome</keyword>
<proteinExistence type="predicted"/>
<protein>
    <submittedName>
        <fullName evidence="1">Uncharacterized protein</fullName>
    </submittedName>
</protein>
<sequence>MPICYSRLRFARPCSNKRLKHYNGCYLLVYSPFAPLRVTSLFHLPTPPLYYILLKHSRETIAATFILFPPSLPPPLLSLYHISIAIGTSWVPVPTPVLVQPLGFALSGVSASRDRESVGFRKKAYQDVCEYIFPYES</sequence>
<gene>
    <name evidence="1" type="ORF">BDV36DRAFT_78576</name>
</gene>
<name>A0ABQ6W8F1_9EURO</name>
<reference evidence="1 2" key="1">
    <citation type="submission" date="2019-04" db="EMBL/GenBank/DDBJ databases">
        <authorList>
            <consortium name="DOE Joint Genome Institute"/>
            <person name="Mondo S."/>
            <person name="Kjaerbolling I."/>
            <person name="Vesth T."/>
            <person name="Frisvad J.C."/>
            <person name="Nybo J.L."/>
            <person name="Theobald S."/>
            <person name="Kildgaard S."/>
            <person name="Isbrandt T."/>
            <person name="Kuo A."/>
            <person name="Sato A."/>
            <person name="Lyhne E.K."/>
            <person name="Kogle M.E."/>
            <person name="Wiebenga A."/>
            <person name="Kun R.S."/>
            <person name="Lubbers R.J."/>
            <person name="Makela M.R."/>
            <person name="Barry K."/>
            <person name="Chovatia M."/>
            <person name="Clum A."/>
            <person name="Daum C."/>
            <person name="Haridas S."/>
            <person name="He G."/>
            <person name="LaButti K."/>
            <person name="Lipzen A."/>
            <person name="Riley R."/>
            <person name="Salamov A."/>
            <person name="Simmons B.A."/>
            <person name="Magnuson J.K."/>
            <person name="Henrissat B."/>
            <person name="Mortensen U.H."/>
            <person name="Larsen T.O."/>
            <person name="Devries R.P."/>
            <person name="Grigoriev I.V."/>
            <person name="Machida M."/>
            <person name="Baker S.E."/>
            <person name="Andersen M.R."/>
            <person name="Cantor M.N."/>
            <person name="Hua S.X."/>
        </authorList>
    </citation>
    <scope>NUCLEOTIDE SEQUENCE [LARGE SCALE GENOMIC DNA]</scope>
    <source>
        <strain evidence="1 2">CBS 117616</strain>
    </source>
</reference>
<accession>A0ABQ6W8F1</accession>
<dbReference type="EMBL" id="ML735864">
    <property type="protein sequence ID" value="KAE8411676.1"/>
    <property type="molecule type" value="Genomic_DNA"/>
</dbReference>